<comment type="subunit">
    <text evidence="5">The complex is composed of two ATP-binding proteins (ModC), two transmembrane proteins (ModB) and a solute-binding protein (ModA).</text>
</comment>
<dbReference type="GO" id="GO:0046872">
    <property type="term" value="F:metal ion binding"/>
    <property type="evidence" value="ECO:0007669"/>
    <property type="project" value="UniProtKB-KW"/>
</dbReference>
<dbReference type="RefSeq" id="WP_317476720.1">
    <property type="nucleotide sequence ID" value="NZ_JARQTW010000007.1"/>
</dbReference>
<dbReference type="PANTHER" id="PTHR30632">
    <property type="entry name" value="MOLYBDATE-BINDING PERIPLASMIC PROTEIN"/>
    <property type="match status" value="1"/>
</dbReference>
<feature type="binding site" evidence="6">
    <location>
        <position position="192"/>
    </location>
    <ligand>
        <name>molybdate</name>
        <dbReference type="ChEBI" id="CHEBI:36264"/>
    </ligand>
</feature>
<feature type="binding site" evidence="6">
    <location>
        <position position="62"/>
    </location>
    <ligand>
        <name>molybdate</name>
        <dbReference type="ChEBI" id="CHEBI:36264"/>
    </ligand>
</feature>
<comment type="similarity">
    <text evidence="1">Belongs to the bacterial solute-binding protein ModA family.</text>
</comment>
<feature type="binding site" evidence="6">
    <location>
        <position position="147"/>
    </location>
    <ligand>
        <name>molybdate</name>
        <dbReference type="ChEBI" id="CHEBI:36264"/>
    </ligand>
</feature>
<dbReference type="GO" id="GO:0015689">
    <property type="term" value="P:molybdate ion transport"/>
    <property type="evidence" value="ECO:0007669"/>
    <property type="project" value="InterPro"/>
</dbReference>
<evidence type="ECO:0000256" key="3">
    <source>
        <dbReference type="ARBA" id="ARBA00022723"/>
    </source>
</evidence>
<dbReference type="NCBIfam" id="TIGR01256">
    <property type="entry name" value="modA"/>
    <property type="match status" value="1"/>
</dbReference>
<dbReference type="FunFam" id="3.40.190.10:FF:000035">
    <property type="entry name" value="Molybdate ABC transporter substrate-binding protein"/>
    <property type="match status" value="1"/>
</dbReference>
<dbReference type="GO" id="GO:1901359">
    <property type="term" value="F:tungstate binding"/>
    <property type="evidence" value="ECO:0007669"/>
    <property type="project" value="UniProtKB-ARBA"/>
</dbReference>
<dbReference type="SUPFAM" id="SSF53850">
    <property type="entry name" value="Periplasmic binding protein-like II"/>
    <property type="match status" value="1"/>
</dbReference>
<dbReference type="PIRSF" id="PIRSF004846">
    <property type="entry name" value="ModA"/>
    <property type="match status" value="1"/>
</dbReference>
<feature type="binding site" evidence="6">
    <location>
        <position position="34"/>
    </location>
    <ligand>
        <name>molybdate</name>
        <dbReference type="ChEBI" id="CHEBI:36264"/>
    </ligand>
</feature>
<feature type="chain" id="PRO_5043364134" evidence="7">
    <location>
        <begin position="26"/>
        <end position="255"/>
    </location>
</feature>
<feature type="signal peptide" evidence="7">
    <location>
        <begin position="1"/>
        <end position="25"/>
    </location>
</feature>
<dbReference type="Pfam" id="PF13531">
    <property type="entry name" value="SBP_bac_11"/>
    <property type="match status" value="1"/>
</dbReference>
<evidence type="ECO:0000313" key="8">
    <source>
        <dbReference type="EMBL" id="MDG2949486.1"/>
    </source>
</evidence>
<gene>
    <name evidence="8" type="primary">modA</name>
    <name evidence="8" type="ORF">P7M15_02940</name>
</gene>
<dbReference type="GO" id="GO:0030973">
    <property type="term" value="F:molybdate ion binding"/>
    <property type="evidence" value="ECO:0007669"/>
    <property type="project" value="TreeGrafter"/>
</dbReference>
<dbReference type="GO" id="GO:0030288">
    <property type="term" value="C:outer membrane-bounded periplasmic space"/>
    <property type="evidence" value="ECO:0007669"/>
    <property type="project" value="TreeGrafter"/>
</dbReference>
<evidence type="ECO:0000256" key="2">
    <source>
        <dbReference type="ARBA" id="ARBA00022505"/>
    </source>
</evidence>
<dbReference type="Proteomes" id="UP001214976">
    <property type="component" value="Unassembled WGS sequence"/>
</dbReference>
<name>A0AAW6Q7S2_9PAST</name>
<reference evidence="8" key="1">
    <citation type="submission" date="2023-03" db="EMBL/GenBank/DDBJ databases">
        <title>Classification of Bisgaard taxon 6 and taxon 10 as Exercitatus varius gen. nov., spec. nov.</title>
        <authorList>
            <person name="Christensen H."/>
        </authorList>
    </citation>
    <scope>NUCLEOTIDE SEQUENCE</scope>
    <source>
        <strain evidence="8">86116</strain>
    </source>
</reference>
<evidence type="ECO:0000256" key="1">
    <source>
        <dbReference type="ARBA" id="ARBA00009175"/>
    </source>
</evidence>
<keyword evidence="3 6" id="KW-0479">Metal-binding</keyword>
<sequence>MPLKNKLKTVAVLIGCALFTLIAEAKVTVFAAASMTNALQEVADSYKKAHPQEDIVFSFASSSVLARQIGEGAPADIFVSADQKWMDFLAEKQAIEKQTRVNLVTNRLVMIAPKNSNLTSVNLTDKQWQQELNGSFLAVGDPDHVPAGLYAKAAFTYLNQWDDINKKLARADNVRKALLLVEKEESPLGVVYATDAAASRKVKVVATFPAESHPPVEYPAAVVKGRDNADNQAFFQYLTSPESKQIFEKYGFTTK</sequence>
<dbReference type="PANTHER" id="PTHR30632:SF17">
    <property type="entry name" value="MOLYBDATE-BINDING PROTEIN MODA"/>
    <property type="match status" value="1"/>
</dbReference>
<proteinExistence type="inferred from homology"/>
<evidence type="ECO:0000313" key="9">
    <source>
        <dbReference type="Proteomes" id="UP001214976"/>
    </source>
</evidence>
<evidence type="ECO:0000256" key="5">
    <source>
        <dbReference type="ARBA" id="ARBA00062515"/>
    </source>
</evidence>
<dbReference type="EMBL" id="JARQTW010000007">
    <property type="protein sequence ID" value="MDG2949486.1"/>
    <property type="molecule type" value="Genomic_DNA"/>
</dbReference>
<evidence type="ECO:0000256" key="4">
    <source>
        <dbReference type="ARBA" id="ARBA00022729"/>
    </source>
</evidence>
<protein>
    <submittedName>
        <fullName evidence="8">Molybdate ABC transporter substrate-binding protein</fullName>
    </submittedName>
</protein>
<evidence type="ECO:0000256" key="7">
    <source>
        <dbReference type="SAM" id="SignalP"/>
    </source>
</evidence>
<dbReference type="NCBIfam" id="NF007958">
    <property type="entry name" value="PRK10677.1"/>
    <property type="match status" value="1"/>
</dbReference>
<organism evidence="8 9">
    <name type="scientific">Exercitatus varius</name>
    <dbReference type="NCBI Taxonomy" id="67857"/>
    <lineage>
        <taxon>Bacteria</taxon>
        <taxon>Pseudomonadati</taxon>
        <taxon>Pseudomonadota</taxon>
        <taxon>Gammaproteobacteria</taxon>
        <taxon>Pasteurellales</taxon>
        <taxon>Pasteurellaceae</taxon>
        <taxon>Exercitatus</taxon>
    </lineage>
</organism>
<dbReference type="CDD" id="cd13536">
    <property type="entry name" value="PBP2_EcModA"/>
    <property type="match status" value="1"/>
</dbReference>
<dbReference type="AlphaFoldDB" id="A0AAW6Q7S2"/>
<keyword evidence="2 6" id="KW-0500">Molybdenum</keyword>
<dbReference type="Gene3D" id="3.40.190.10">
    <property type="entry name" value="Periplasmic binding protein-like II"/>
    <property type="match status" value="2"/>
</dbReference>
<feature type="binding site" evidence="6">
    <location>
        <position position="174"/>
    </location>
    <ligand>
        <name>molybdate</name>
        <dbReference type="ChEBI" id="CHEBI:36264"/>
    </ligand>
</feature>
<evidence type="ECO:0000256" key="6">
    <source>
        <dbReference type="PIRSR" id="PIRSR004846-1"/>
    </source>
</evidence>
<comment type="caution">
    <text evidence="8">The sequence shown here is derived from an EMBL/GenBank/DDBJ whole genome shotgun (WGS) entry which is preliminary data.</text>
</comment>
<dbReference type="InterPro" id="IPR005950">
    <property type="entry name" value="ModA"/>
</dbReference>
<dbReference type="InterPro" id="IPR050682">
    <property type="entry name" value="ModA/WtpA"/>
</dbReference>
<accession>A0AAW6Q7S2</accession>
<keyword evidence="4 7" id="KW-0732">Signal</keyword>